<organism evidence="1 2">
    <name type="scientific">Aristaeella hokkaidonensis</name>
    <dbReference type="NCBI Taxonomy" id="3046382"/>
    <lineage>
        <taxon>Bacteria</taxon>
        <taxon>Bacillati</taxon>
        <taxon>Bacillota</taxon>
        <taxon>Clostridia</taxon>
        <taxon>Eubacteriales</taxon>
        <taxon>Aristaeellaceae</taxon>
        <taxon>Aristaeella</taxon>
    </lineage>
</organism>
<gene>
    <name evidence="1" type="ORF">JYE49_02415</name>
</gene>
<sequence length="80" mass="9431">MTEEKDLIRIRWHVDRTQDPAMYMLICLHPDYPNLQVSVSSGEVTERVAKAKLMQEMFELGEKLGIEPRRLRFKINGIEE</sequence>
<protein>
    <submittedName>
        <fullName evidence="1">Uncharacterized protein</fullName>
    </submittedName>
</protein>
<dbReference type="Proteomes" id="UP000682782">
    <property type="component" value="Chromosome"/>
</dbReference>
<keyword evidence="2" id="KW-1185">Reference proteome</keyword>
<reference evidence="1" key="1">
    <citation type="submission" date="2021-01" db="EMBL/GenBank/DDBJ databases">
        <title>Complete genome sequence of Clostridiales bacterium R-7.</title>
        <authorList>
            <person name="Mahoney-Kurpe S.C."/>
            <person name="Palevich N."/>
            <person name="Koike S."/>
            <person name="Moon C.D."/>
            <person name="Attwood G.T."/>
        </authorList>
    </citation>
    <scope>NUCLEOTIDE SEQUENCE</scope>
    <source>
        <strain evidence="1">R-7</strain>
    </source>
</reference>
<dbReference type="EMBL" id="CP068393">
    <property type="protein sequence ID" value="QUC67575.1"/>
    <property type="molecule type" value="Genomic_DNA"/>
</dbReference>
<proteinExistence type="predicted"/>
<accession>A0AC61N3P1</accession>
<evidence type="ECO:0000313" key="1">
    <source>
        <dbReference type="EMBL" id="QUC67575.1"/>
    </source>
</evidence>
<name>A0AC61N3P1_9FIRM</name>
<evidence type="ECO:0000313" key="2">
    <source>
        <dbReference type="Proteomes" id="UP000682782"/>
    </source>
</evidence>